<feature type="transmembrane region" description="Helical" evidence="1">
    <location>
        <begin position="41"/>
        <end position="59"/>
    </location>
</feature>
<feature type="transmembrane region" description="Helical" evidence="1">
    <location>
        <begin position="492"/>
        <end position="513"/>
    </location>
</feature>
<reference evidence="2 3" key="1">
    <citation type="submission" date="2019-04" db="EMBL/GenBank/DDBJ databases">
        <title>Cohnella sp. nov., isolated from soil.</title>
        <authorList>
            <person name="Kim W."/>
        </authorList>
    </citation>
    <scope>NUCLEOTIDE SEQUENCE [LARGE SCALE GENOMIC DNA]</scope>
    <source>
        <strain evidence="2 3">CAU 1483</strain>
    </source>
</reference>
<keyword evidence="1" id="KW-0472">Membrane</keyword>
<accession>A0A4U0FHS8</accession>
<organism evidence="2 3">
    <name type="scientific">Cohnella pontilimi</name>
    <dbReference type="NCBI Taxonomy" id="2564100"/>
    <lineage>
        <taxon>Bacteria</taxon>
        <taxon>Bacillati</taxon>
        <taxon>Bacillota</taxon>
        <taxon>Bacilli</taxon>
        <taxon>Bacillales</taxon>
        <taxon>Paenibacillaceae</taxon>
        <taxon>Cohnella</taxon>
    </lineage>
</organism>
<dbReference type="OrthoDB" id="2508881at2"/>
<dbReference type="InterPro" id="IPR019286">
    <property type="entry name" value="DUF2339_TM"/>
</dbReference>
<name>A0A4U0FHS8_9BACL</name>
<evidence type="ECO:0000313" key="2">
    <source>
        <dbReference type="EMBL" id="TJY44498.1"/>
    </source>
</evidence>
<feature type="transmembrane region" description="Helical" evidence="1">
    <location>
        <begin position="468"/>
        <end position="486"/>
    </location>
</feature>
<feature type="transmembrane region" description="Helical" evidence="1">
    <location>
        <begin position="199"/>
        <end position="216"/>
    </location>
</feature>
<feature type="transmembrane region" description="Helical" evidence="1">
    <location>
        <begin position="12"/>
        <end position="29"/>
    </location>
</feature>
<dbReference type="Pfam" id="PF10101">
    <property type="entry name" value="DUF2339"/>
    <property type="match status" value="1"/>
</dbReference>
<feature type="transmembrane region" description="Helical" evidence="1">
    <location>
        <begin position="366"/>
        <end position="388"/>
    </location>
</feature>
<dbReference type="Proteomes" id="UP000309673">
    <property type="component" value="Unassembled WGS sequence"/>
</dbReference>
<feature type="transmembrane region" description="Helical" evidence="1">
    <location>
        <begin position="254"/>
        <end position="272"/>
    </location>
</feature>
<protein>
    <submittedName>
        <fullName evidence="2">DUF2339 domain-containing protein</fullName>
    </submittedName>
</protein>
<feature type="transmembrane region" description="Helical" evidence="1">
    <location>
        <begin position="71"/>
        <end position="90"/>
    </location>
</feature>
<feature type="transmembrane region" description="Helical" evidence="1">
    <location>
        <begin position="334"/>
        <end position="354"/>
    </location>
</feature>
<feature type="transmembrane region" description="Helical" evidence="1">
    <location>
        <begin position="120"/>
        <end position="137"/>
    </location>
</feature>
<dbReference type="EMBL" id="SUPK01000001">
    <property type="protein sequence ID" value="TJY44498.1"/>
    <property type="molecule type" value="Genomic_DNA"/>
</dbReference>
<feature type="transmembrane region" description="Helical" evidence="1">
    <location>
        <begin position="441"/>
        <end position="461"/>
    </location>
</feature>
<feature type="transmembrane region" description="Helical" evidence="1">
    <location>
        <begin position="169"/>
        <end position="187"/>
    </location>
</feature>
<evidence type="ECO:0000313" key="3">
    <source>
        <dbReference type="Proteomes" id="UP000309673"/>
    </source>
</evidence>
<dbReference type="PANTHER" id="PTHR38434">
    <property type="entry name" value="BLL2549 PROTEIN"/>
    <property type="match status" value="1"/>
</dbReference>
<feature type="transmembrane region" description="Helical" evidence="1">
    <location>
        <begin position="96"/>
        <end position="113"/>
    </location>
</feature>
<feature type="transmembrane region" description="Helical" evidence="1">
    <location>
        <begin position="408"/>
        <end position="429"/>
    </location>
</feature>
<proteinExistence type="predicted"/>
<gene>
    <name evidence="2" type="ORF">E5161_03725</name>
</gene>
<feature type="transmembrane region" description="Helical" evidence="1">
    <location>
        <begin position="310"/>
        <end position="327"/>
    </location>
</feature>
<keyword evidence="1" id="KW-0812">Transmembrane</keyword>
<feature type="transmembrane region" description="Helical" evidence="1">
    <location>
        <begin position="143"/>
        <end position="162"/>
    </location>
</feature>
<comment type="caution">
    <text evidence="2">The sequence shown here is derived from an EMBL/GenBank/DDBJ whole genome shotgun (WGS) entry which is preliminary data.</text>
</comment>
<dbReference type="AlphaFoldDB" id="A0A4U0FHS8"/>
<dbReference type="RefSeq" id="WP_136776307.1">
    <property type="nucleotide sequence ID" value="NZ_SUPK01000001.1"/>
</dbReference>
<feature type="transmembrane region" description="Helical" evidence="1">
    <location>
        <begin position="279"/>
        <end position="298"/>
    </location>
</feature>
<sequence>MNATFRKHWTSLLGVLLILTAFVTLFKYSIDQGWITDPMKIGLGLLCGAGLCVGGLALALHKRQTVTGEIIIGLGTSLLYATFSFAGIYYELWSSGSVFIGMIGITASLTAYAYRFDSRLLMNISFAGGLLSPLLMQPATDQVFALFLYLLVLNAAFFFLSIAKGWSELRIAPFFGSWLLYVVYFFHFDPPTEGLWSLPLRYALAAFVFYIAGFMISSWKNNRCFDGWNLYLSLANGMLFGFWAMLILDGDLHYGYVLAFLGVIYGIVGVLTYRFTGKIGLASAVPMLAGLMLLLIAATHLGSGMETKPIVSVFLWGGIAVLLAWGARRYPGGLLLNVGAVGIWLIVGIYWYIVTWDTPRGEWFGTYIPFLNSGAAAWMLLSALGFYFSLNRVVPFGNDKTQELLSQIFALFAHLIVGGLLTLQIENAFEEYAPDSAEMSLSLTLSVVWGVYALLLFLWGAYRRQMTFRWFGSAVLLFVAFKAIFLDLSGEQVLYKVLVLLILGGMSFLATWINGKWRTENQPAAESENLRNDVFDRHS</sequence>
<dbReference type="PANTHER" id="PTHR38434:SF1">
    <property type="entry name" value="BLL2549 PROTEIN"/>
    <property type="match status" value="1"/>
</dbReference>
<keyword evidence="1" id="KW-1133">Transmembrane helix</keyword>
<keyword evidence="3" id="KW-1185">Reference proteome</keyword>
<feature type="transmembrane region" description="Helical" evidence="1">
    <location>
        <begin position="228"/>
        <end position="248"/>
    </location>
</feature>
<evidence type="ECO:0000256" key="1">
    <source>
        <dbReference type="SAM" id="Phobius"/>
    </source>
</evidence>